<dbReference type="Gene3D" id="3.30.70.330">
    <property type="match status" value="4"/>
</dbReference>
<dbReference type="AlphaFoldDB" id="A0A9W8AZC3"/>
<feature type="domain" description="RRM" evidence="7">
    <location>
        <begin position="787"/>
        <end position="866"/>
    </location>
</feature>
<dbReference type="CDD" id="cd00590">
    <property type="entry name" value="RRM_SF"/>
    <property type="match status" value="4"/>
</dbReference>
<feature type="compositionally biased region" description="Basic and acidic residues" evidence="6">
    <location>
        <begin position="627"/>
        <end position="636"/>
    </location>
</feature>
<feature type="region of interest" description="Disordered" evidence="6">
    <location>
        <begin position="582"/>
        <end position="678"/>
    </location>
</feature>
<feature type="compositionally biased region" description="Acidic residues" evidence="6">
    <location>
        <begin position="8"/>
        <end position="22"/>
    </location>
</feature>
<dbReference type="InterPro" id="IPR011990">
    <property type="entry name" value="TPR-like_helical_dom_sf"/>
</dbReference>
<dbReference type="InterPro" id="IPR003107">
    <property type="entry name" value="HAT"/>
</dbReference>
<evidence type="ECO:0000259" key="7">
    <source>
        <dbReference type="PROSITE" id="PS50102"/>
    </source>
</evidence>
<name>A0A9W8AZC3_9FUNG</name>
<feature type="region of interest" description="Disordered" evidence="6">
    <location>
        <begin position="1063"/>
        <end position="1089"/>
    </location>
</feature>
<dbReference type="SMART" id="SM00360">
    <property type="entry name" value="RRM"/>
    <property type="match status" value="4"/>
</dbReference>
<dbReference type="GO" id="GO:0003723">
    <property type="term" value="F:RNA binding"/>
    <property type="evidence" value="ECO:0007669"/>
    <property type="project" value="UniProtKB-UniRule"/>
</dbReference>
<keyword evidence="3 5" id="KW-0694">RNA-binding</keyword>
<dbReference type="Proteomes" id="UP001150925">
    <property type="component" value="Unassembled WGS sequence"/>
</dbReference>
<feature type="region of interest" description="Disordered" evidence="6">
    <location>
        <begin position="1"/>
        <end position="23"/>
    </location>
</feature>
<evidence type="ECO:0000313" key="8">
    <source>
        <dbReference type="EMBL" id="KAJ1968346.1"/>
    </source>
</evidence>
<dbReference type="EMBL" id="JANBPY010000196">
    <property type="protein sequence ID" value="KAJ1968346.1"/>
    <property type="molecule type" value="Genomic_DNA"/>
</dbReference>
<comment type="subcellular location">
    <subcellularLocation>
        <location evidence="1">Nucleus</location>
    </subcellularLocation>
</comment>
<dbReference type="InterPro" id="IPR012677">
    <property type="entry name" value="Nucleotide-bd_a/b_plait_sf"/>
</dbReference>
<dbReference type="Pfam" id="PF00076">
    <property type="entry name" value="RRM_1"/>
    <property type="match status" value="4"/>
</dbReference>
<dbReference type="Pfam" id="PF05843">
    <property type="entry name" value="Suf"/>
    <property type="match status" value="1"/>
</dbReference>
<gene>
    <name evidence="8" type="primary">PRP24</name>
    <name evidence="8" type="ORF">IWQ62_001305</name>
</gene>
<evidence type="ECO:0000256" key="6">
    <source>
        <dbReference type="SAM" id="MobiDB-lite"/>
    </source>
</evidence>
<evidence type="ECO:0000256" key="1">
    <source>
        <dbReference type="ARBA" id="ARBA00004123"/>
    </source>
</evidence>
<dbReference type="SUPFAM" id="SSF48452">
    <property type="entry name" value="TPR-like"/>
    <property type="match status" value="1"/>
</dbReference>
<dbReference type="InterPro" id="IPR008847">
    <property type="entry name" value="Suf"/>
</dbReference>
<keyword evidence="9" id="KW-1185">Reference proteome</keyword>
<dbReference type="PANTHER" id="PTHR10352">
    <property type="entry name" value="EUKARYOTIC TRANSLATION INITIATION FACTOR 3 SUBUNIT G"/>
    <property type="match status" value="1"/>
</dbReference>
<feature type="domain" description="RRM" evidence="7">
    <location>
        <begin position="988"/>
        <end position="1060"/>
    </location>
</feature>
<dbReference type="GO" id="GO:0006396">
    <property type="term" value="P:RNA processing"/>
    <property type="evidence" value="ECO:0007669"/>
    <property type="project" value="InterPro"/>
</dbReference>
<dbReference type="Gene3D" id="1.25.40.10">
    <property type="entry name" value="Tetratricopeptide repeat domain"/>
    <property type="match status" value="2"/>
</dbReference>
<sequence length="1089" mass="123762">MSVRSTDSDSESDFSLIEDDDPVVTTNAVTELTNTTPPHVPYSLPLSPTKEHGEAVVAQNENHQIDALRDTLASNPYQYDKYVTLIQCLREHGCTAELETTRQAMQKHFGLSEDIWLAWLSDRTTQTTGADAKKKLLALYQTAVQDYLSINLWLAYLQAAMETYHTQTSSSEMENDSFLSLQDVRDICDQALLATRYHYPQGYTIFFAVRDFEMEQLLTITEDSADRENRIQRIDDLYQKQLSIPSPRLDDIFTDYSSFITTYRPANYEQIMVDTNRLVAEARIQTDRRERWETQLIESGHDFFTYRKYIHALQTSRTPVAPYEIATLYERAIVVHYLKPELWQSYAGFLFEDSTLRDKFVTVCARSVKNCPWSGQIWADYLRSCEMHPTSVQVDSVTIFEQAMCYFRSSPSLDDLVILCLEKLAQERRGCISTTPTADMQDMLRKSFRHYQGLVRELCQTHDPQFRLELYQIALETTVWQFADYARTLWQEVLHLRPTQVHVWIQYTEFEIRYGTIPTARESLVRALRVALDWPERLFDYSLTFEKLYGNMETAIGMTSKVNSARVAVEIRSQRMMAEQQEIEQQAEIKKERQRQRDRINKKRRRQKDRKQAQVSVTHAVEKRKRSPSEAERPSEASEEGGTLEEGLGNTTLAAKSGSTVVEEHPNPPLEKRPRYNEKRNLSAVDTVPASEDQSGESTANDTATVLVSCLHPSVRETELRDWFESCGPVKKVTLVRDMTGALKGYGYIEFLSPTSVSEALRTKHGQTLAGQTVTVHRYAATEADPRTVFVCNFLASTTSTQLQNLFATVGSVKQVRLPPTRRGKARCFAYIEFSTAADARKAVEQLNNYQWNMAHGALSVALSDPSKRHLPHGRPIPKTKNGRVLHVGNLPKSCTEDELRTLFNSFGTLSDVRLPKGLNLDQAKDFAFVEFRNSEDAERAQSALNGHIFEGQSLSVSVANPEKADASSHDFKGMVSQQSILPVQPSTTVRMTQFAQPVKLARLRQIFGQYGSVQRVHVNKEVSKVFVEYTHVAEATQAVEKLHNRVIDGSRIKVHFAAPKSQETTLTTPHQPATSAHTSVPTVSGMVP</sequence>
<dbReference type="InterPro" id="IPR000504">
    <property type="entry name" value="RRM_dom"/>
</dbReference>
<evidence type="ECO:0000256" key="5">
    <source>
        <dbReference type="PROSITE-ProRule" id="PRU00176"/>
    </source>
</evidence>
<feature type="compositionally biased region" description="Basic and acidic residues" evidence="6">
    <location>
        <begin position="587"/>
        <end position="599"/>
    </location>
</feature>
<dbReference type="InterPro" id="IPR035979">
    <property type="entry name" value="RBD_domain_sf"/>
</dbReference>
<feature type="domain" description="RRM" evidence="7">
    <location>
        <begin position="704"/>
        <end position="781"/>
    </location>
</feature>
<evidence type="ECO:0000256" key="4">
    <source>
        <dbReference type="ARBA" id="ARBA00023242"/>
    </source>
</evidence>
<feature type="compositionally biased region" description="Polar residues" evidence="6">
    <location>
        <begin position="1063"/>
        <end position="1083"/>
    </location>
</feature>
<evidence type="ECO:0000313" key="9">
    <source>
        <dbReference type="Proteomes" id="UP001150925"/>
    </source>
</evidence>
<evidence type="ECO:0000256" key="3">
    <source>
        <dbReference type="ARBA" id="ARBA00022884"/>
    </source>
</evidence>
<dbReference type="SUPFAM" id="SSF54928">
    <property type="entry name" value="RNA-binding domain, RBD"/>
    <property type="match status" value="2"/>
</dbReference>
<comment type="caution">
    <text evidence="8">The sequence shown here is derived from an EMBL/GenBank/DDBJ whole genome shotgun (WGS) entry which is preliminary data.</text>
</comment>
<protein>
    <submittedName>
        <fullName evidence="8">Splicing factor</fullName>
    </submittedName>
</protein>
<keyword evidence="4" id="KW-0539">Nucleus</keyword>
<dbReference type="SMART" id="SM00386">
    <property type="entry name" value="HAT"/>
    <property type="match status" value="5"/>
</dbReference>
<feature type="compositionally biased region" description="Basic residues" evidence="6">
    <location>
        <begin position="600"/>
        <end position="609"/>
    </location>
</feature>
<accession>A0A9W8AZC3</accession>
<feature type="domain" description="RRM" evidence="7">
    <location>
        <begin position="884"/>
        <end position="962"/>
    </location>
</feature>
<feature type="compositionally biased region" description="Basic and acidic residues" evidence="6">
    <location>
        <begin position="662"/>
        <end position="678"/>
    </location>
</feature>
<organism evidence="8 9">
    <name type="scientific">Dispira parvispora</name>
    <dbReference type="NCBI Taxonomy" id="1520584"/>
    <lineage>
        <taxon>Eukaryota</taxon>
        <taxon>Fungi</taxon>
        <taxon>Fungi incertae sedis</taxon>
        <taxon>Zoopagomycota</taxon>
        <taxon>Kickxellomycotina</taxon>
        <taxon>Dimargaritomycetes</taxon>
        <taxon>Dimargaritales</taxon>
        <taxon>Dimargaritaceae</taxon>
        <taxon>Dispira</taxon>
    </lineage>
</organism>
<reference evidence="8" key="1">
    <citation type="submission" date="2022-07" db="EMBL/GenBank/DDBJ databases">
        <title>Phylogenomic reconstructions and comparative analyses of Kickxellomycotina fungi.</title>
        <authorList>
            <person name="Reynolds N.K."/>
            <person name="Stajich J.E."/>
            <person name="Barry K."/>
            <person name="Grigoriev I.V."/>
            <person name="Crous P."/>
            <person name="Smith M.E."/>
        </authorList>
    </citation>
    <scope>NUCLEOTIDE SEQUENCE</scope>
    <source>
        <strain evidence="8">RSA 1196</strain>
    </source>
</reference>
<feature type="non-terminal residue" evidence="8">
    <location>
        <position position="1089"/>
    </location>
</feature>
<dbReference type="GO" id="GO:0005634">
    <property type="term" value="C:nucleus"/>
    <property type="evidence" value="ECO:0007669"/>
    <property type="project" value="UniProtKB-SubCell"/>
</dbReference>
<dbReference type="PROSITE" id="PS50102">
    <property type="entry name" value="RRM"/>
    <property type="match status" value="4"/>
</dbReference>
<dbReference type="OrthoDB" id="360390at2759"/>
<proteinExistence type="predicted"/>
<evidence type="ECO:0000256" key="2">
    <source>
        <dbReference type="ARBA" id="ARBA00022737"/>
    </source>
</evidence>
<keyword evidence="2" id="KW-0677">Repeat</keyword>